<proteinExistence type="predicted"/>
<keyword evidence="2" id="KW-1185">Reference proteome</keyword>
<reference evidence="1 2" key="1">
    <citation type="submission" date="2019-02" db="EMBL/GenBank/DDBJ databases">
        <title>Genome sequencing of the rare red list fungi Dentipellis fragilis.</title>
        <authorList>
            <person name="Buettner E."/>
            <person name="Kellner H."/>
        </authorList>
    </citation>
    <scope>NUCLEOTIDE SEQUENCE [LARGE SCALE GENOMIC DNA]</scope>
    <source>
        <strain evidence="1 2">DSM 105465</strain>
    </source>
</reference>
<accession>A0A4Y9YIK1</accession>
<dbReference type="Proteomes" id="UP000298327">
    <property type="component" value="Unassembled WGS sequence"/>
</dbReference>
<gene>
    <name evidence="1" type="ORF">EVG20_g6908</name>
</gene>
<sequence>MQVAMSSTSQSPRHHPHALQHVSAAPNTSLSPPCMPYLLPASPFIASSSFQRPQHTPRHSQHALVTLIASSNPLSSPVYPCPTCLIPGISVVLLGLQVHPHLVLLRSLHVLIAASLLLSRAVVPRVSLSHSHILGAPSVTLSLLVCIAASGVSTSCALHPAAF</sequence>
<name>A0A4Y9YIK1_9AGAM</name>
<dbReference type="AlphaFoldDB" id="A0A4Y9YIK1"/>
<organism evidence="1 2">
    <name type="scientific">Dentipellis fragilis</name>
    <dbReference type="NCBI Taxonomy" id="205917"/>
    <lineage>
        <taxon>Eukaryota</taxon>
        <taxon>Fungi</taxon>
        <taxon>Dikarya</taxon>
        <taxon>Basidiomycota</taxon>
        <taxon>Agaricomycotina</taxon>
        <taxon>Agaricomycetes</taxon>
        <taxon>Russulales</taxon>
        <taxon>Hericiaceae</taxon>
        <taxon>Dentipellis</taxon>
    </lineage>
</organism>
<evidence type="ECO:0000313" key="1">
    <source>
        <dbReference type="EMBL" id="TFY61820.1"/>
    </source>
</evidence>
<evidence type="ECO:0000313" key="2">
    <source>
        <dbReference type="Proteomes" id="UP000298327"/>
    </source>
</evidence>
<dbReference type="EMBL" id="SEOQ01000490">
    <property type="protein sequence ID" value="TFY61820.1"/>
    <property type="molecule type" value="Genomic_DNA"/>
</dbReference>
<comment type="caution">
    <text evidence="1">The sequence shown here is derived from an EMBL/GenBank/DDBJ whole genome shotgun (WGS) entry which is preliminary data.</text>
</comment>
<protein>
    <submittedName>
        <fullName evidence="1">Uncharacterized protein</fullName>
    </submittedName>
</protein>